<name>A0ACD4RG03_9BACI</name>
<organism evidence="1 2">
    <name type="scientific">Metabacillus hrfriensis</name>
    <dbReference type="NCBI Taxonomy" id="3048891"/>
    <lineage>
        <taxon>Bacteria</taxon>
        <taxon>Bacillati</taxon>
        <taxon>Bacillota</taxon>
        <taxon>Bacilli</taxon>
        <taxon>Bacillales</taxon>
        <taxon>Bacillaceae</taxon>
        <taxon>Metabacillus</taxon>
    </lineage>
</organism>
<keyword evidence="2" id="KW-1185">Reference proteome</keyword>
<accession>A0ACD4RG03</accession>
<reference evidence="2" key="1">
    <citation type="journal article" date="2025" name="Aquaculture">
        <title>Assessment of the bioflocculant production and safety properties of Metabacillus hrfriensis sp. nov. based on phenotypic and whole-genome sequencing analysis.</title>
        <authorList>
            <person name="Zhang R."/>
            <person name="Zhao Z."/>
            <person name="Luo L."/>
            <person name="Wang S."/>
            <person name="Guo K."/>
            <person name="Xu W."/>
        </authorList>
    </citation>
    <scope>NUCLEOTIDE SEQUENCE [LARGE SCALE GENOMIC DNA]</scope>
    <source>
        <strain evidence="2">CT-WN-B3</strain>
    </source>
</reference>
<evidence type="ECO:0000313" key="1">
    <source>
        <dbReference type="EMBL" id="WHZ59087.1"/>
    </source>
</evidence>
<dbReference type="Proteomes" id="UP001226091">
    <property type="component" value="Chromosome"/>
</dbReference>
<dbReference type="EMBL" id="CP126116">
    <property type="protein sequence ID" value="WHZ59087.1"/>
    <property type="molecule type" value="Genomic_DNA"/>
</dbReference>
<sequence length="338" mass="38212">MQTEHNVKLTASEISQLWSAYMNSSMSKCIFKYFLETVEDNQIRSILEQSLELADAHLKKLSEIFNKESYPIPQGFNVKNDVNMTAPRLFSDSFVLYFIKSMDEIALSFYAASKVLVVRSDIDQYFSECLTEMNKFDTVVKDVLLSKGLFIRSPYLNPPNEVRFVEQQNFLAGWFGKQRPLTAIEITNIFANLQRNALGIVTMLGFSQVAKSAEVARFMARGKEIASKHVEIFGSLLKENDLPVPMAWASNVTASKIPPFSDKMMMFMTTALIALSIGFYGASMSVSARRDIAFHYVRLIAEIGEYAENGANIMIKNGWLEEPPLSEDRNKLANHKKG</sequence>
<gene>
    <name evidence="1" type="ORF">QLQ22_07080</name>
</gene>
<protein>
    <submittedName>
        <fullName evidence="1">DUF3231 family protein</fullName>
    </submittedName>
</protein>
<proteinExistence type="predicted"/>
<evidence type="ECO:0000313" key="2">
    <source>
        <dbReference type="Proteomes" id="UP001226091"/>
    </source>
</evidence>